<dbReference type="AlphaFoldDB" id="A0A9W8U6C5"/>
<dbReference type="EMBL" id="JAPDHF010000017">
    <property type="protein sequence ID" value="KAJ4007213.1"/>
    <property type="molecule type" value="Genomic_DNA"/>
</dbReference>
<comment type="caution">
    <text evidence="3">The sequence shown here is derived from an EMBL/GenBank/DDBJ whole genome shotgun (WGS) entry which is preliminary data.</text>
</comment>
<dbReference type="PANTHER" id="PTHR33112:SF16">
    <property type="entry name" value="HETEROKARYON INCOMPATIBILITY DOMAIN-CONTAINING PROTEIN"/>
    <property type="match status" value="1"/>
</dbReference>
<evidence type="ECO:0000259" key="2">
    <source>
        <dbReference type="Pfam" id="PF06985"/>
    </source>
</evidence>
<evidence type="ECO:0000256" key="1">
    <source>
        <dbReference type="SAM" id="MobiDB-lite"/>
    </source>
</evidence>
<dbReference type="PANTHER" id="PTHR33112">
    <property type="entry name" value="DOMAIN PROTEIN, PUTATIVE-RELATED"/>
    <property type="match status" value="1"/>
</dbReference>
<proteinExistence type="predicted"/>
<gene>
    <name evidence="3" type="ORF">NW766_009891</name>
</gene>
<keyword evidence="4" id="KW-1185">Reference proteome</keyword>
<protein>
    <recommendedName>
        <fullName evidence="2">Heterokaryon incompatibility domain-containing protein</fullName>
    </recommendedName>
</protein>
<dbReference type="Proteomes" id="UP001152130">
    <property type="component" value="Unassembled WGS sequence"/>
</dbReference>
<dbReference type="InterPro" id="IPR010730">
    <property type="entry name" value="HET"/>
</dbReference>
<feature type="compositionally biased region" description="Basic and acidic residues" evidence="1">
    <location>
        <begin position="444"/>
        <end position="459"/>
    </location>
</feature>
<accession>A0A9W8U6C5</accession>
<reference evidence="3" key="1">
    <citation type="submission" date="2022-10" db="EMBL/GenBank/DDBJ databases">
        <title>Fusarium specimens isolated from Avocado Roots.</title>
        <authorList>
            <person name="Stajich J."/>
            <person name="Roper C."/>
            <person name="Heimlech-Rivalta G."/>
        </authorList>
    </citation>
    <scope>NUCLEOTIDE SEQUENCE</scope>
    <source>
        <strain evidence="3">CF00143</strain>
    </source>
</reference>
<feature type="domain" description="Heterokaryon incompatibility" evidence="2">
    <location>
        <begin position="77"/>
        <end position="230"/>
    </location>
</feature>
<dbReference type="Pfam" id="PF06985">
    <property type="entry name" value="HET"/>
    <property type="match status" value="1"/>
</dbReference>
<sequence length="489" mass="55711">MSQSTTIDLAEPFTHLEPESLDWIGTEIKTCVEYHNHTHPQQGFVPARLVKVDEDKPRLVIPSDDPEFLPIDQQPKYAALTYCWGPPPHSNQQLKTTSSDMAYHMQAIPRDKLPQVAKDAITVTRELGMRYLWIDALCILQDDASDWEHQCTQMDNIYGNAYVTICSASSANCEEGFVFKKDKTPAIRMHPIHPVAKPTLFAIYLPFFHHYAAEDLDKAEWHIRGWTFQERMGSSRIVTFGQQNLHFACQDVGRSMGFQQDDLDRGFNMIDRDLLTEGEISLVYEGWNKDVAAEFSRFVMAFAHPTDILPSFAGIATLFHSRLHDTYLAGLWKGDLHRGLVWTSYRRFQGVSLKYLLKQHESPSPYVAPSWSWVAKSGALSGRLHAVYFLPLLSEYVDNTRREIEITDSKVVLKGSNPFGEITNAYVDIRGRVFSPKEELKLRNERDPELHRKSQHPDKLPIGGEYIGKAGISQRDTYGTEEAEGTESC</sequence>
<name>A0A9W8U6C5_9HYPO</name>
<feature type="region of interest" description="Disordered" evidence="1">
    <location>
        <begin position="444"/>
        <end position="466"/>
    </location>
</feature>
<organism evidence="3 4">
    <name type="scientific">Fusarium irregulare</name>
    <dbReference type="NCBI Taxonomy" id="2494466"/>
    <lineage>
        <taxon>Eukaryota</taxon>
        <taxon>Fungi</taxon>
        <taxon>Dikarya</taxon>
        <taxon>Ascomycota</taxon>
        <taxon>Pezizomycotina</taxon>
        <taxon>Sordariomycetes</taxon>
        <taxon>Hypocreomycetidae</taxon>
        <taxon>Hypocreales</taxon>
        <taxon>Nectriaceae</taxon>
        <taxon>Fusarium</taxon>
        <taxon>Fusarium incarnatum-equiseti species complex</taxon>
    </lineage>
</organism>
<evidence type="ECO:0000313" key="3">
    <source>
        <dbReference type="EMBL" id="KAJ4007213.1"/>
    </source>
</evidence>
<evidence type="ECO:0000313" key="4">
    <source>
        <dbReference type="Proteomes" id="UP001152130"/>
    </source>
</evidence>